<proteinExistence type="predicted"/>
<keyword evidence="3" id="KW-1185">Reference proteome</keyword>
<dbReference type="Proteomes" id="UP000266841">
    <property type="component" value="Unassembled WGS sequence"/>
</dbReference>
<evidence type="ECO:0000313" key="3">
    <source>
        <dbReference type="Proteomes" id="UP000266841"/>
    </source>
</evidence>
<reference evidence="2 3" key="1">
    <citation type="journal article" date="2012" name="Genome Biol.">
        <title>Genome and low-iron response of an oceanic diatom adapted to chronic iron limitation.</title>
        <authorList>
            <person name="Lommer M."/>
            <person name="Specht M."/>
            <person name="Roy A.S."/>
            <person name="Kraemer L."/>
            <person name="Andreson R."/>
            <person name="Gutowska M.A."/>
            <person name="Wolf J."/>
            <person name="Bergner S.V."/>
            <person name="Schilhabel M.B."/>
            <person name="Klostermeier U.C."/>
            <person name="Beiko R.G."/>
            <person name="Rosenstiel P."/>
            <person name="Hippler M."/>
            <person name="Laroche J."/>
        </authorList>
    </citation>
    <scope>NUCLEOTIDE SEQUENCE [LARGE SCALE GENOMIC DNA]</scope>
    <source>
        <strain evidence="2 3">CCMP1005</strain>
    </source>
</reference>
<organism evidence="2 3">
    <name type="scientific">Thalassiosira oceanica</name>
    <name type="common">Marine diatom</name>
    <dbReference type="NCBI Taxonomy" id="159749"/>
    <lineage>
        <taxon>Eukaryota</taxon>
        <taxon>Sar</taxon>
        <taxon>Stramenopiles</taxon>
        <taxon>Ochrophyta</taxon>
        <taxon>Bacillariophyta</taxon>
        <taxon>Coscinodiscophyceae</taxon>
        <taxon>Thalassiosirophycidae</taxon>
        <taxon>Thalassiosirales</taxon>
        <taxon>Thalassiosiraceae</taxon>
        <taxon>Thalassiosira</taxon>
    </lineage>
</organism>
<name>K0T3C5_THAOC</name>
<accession>K0T3C5</accession>
<evidence type="ECO:0000256" key="1">
    <source>
        <dbReference type="SAM" id="MobiDB-lite"/>
    </source>
</evidence>
<protein>
    <submittedName>
        <fullName evidence="2">Uncharacterized protein</fullName>
    </submittedName>
</protein>
<gene>
    <name evidence="2" type="ORF">THAOC_14270</name>
</gene>
<sequence length="513" mass="55418">MVPKVGGKLPHVPGMSGQVPDEFSSAWLSITNHNQRPLLESNNRGVHRDQLVKAIPMHPSFASIRRLLAEIQRAQISIIRRLWAEHSRTGPDDKMPFLGSALGNEAASPSVVEGHQSVAIKRSNSPSPWNNAIRLKSKFYLVLASGTAESSESQIRQWAGSCSAYSPPNEANDGDLPYAAAYSITKTKEEWPPPHARAGRQPRTATRPRTDDGENQLEWEKEGDAEKATSDAEKATNRCVEGDLNPGLARPQSSLRTRNLVLRDSLLPSPPRDGAEEDSVNTPQPPSGKEKPELGDWVTGIDPTPRPDEMTVSPAPPGRTVEDDACPASEDHAGPAGGGLRRVAAARRAVPRPPFPDADPVALPGKPPVEACERGAVVGERRRRPQLLLRLVRRCSFWDLAEARRASLMFGSAGLWACGSRLRLRRLACPVVVPPAFDVFGCLCVAGLACSPSCNKLVGDEPAWATGKGGQLAGPARQSLDSSPSRRRLPSPTLVDSRRRRCVAVRGCLPARA</sequence>
<dbReference type="EMBL" id="AGNL01016651">
    <property type="protein sequence ID" value="EJK64937.1"/>
    <property type="molecule type" value="Genomic_DNA"/>
</dbReference>
<feature type="compositionally biased region" description="Basic and acidic residues" evidence="1">
    <location>
        <begin position="208"/>
        <end position="236"/>
    </location>
</feature>
<evidence type="ECO:0000313" key="2">
    <source>
        <dbReference type="EMBL" id="EJK64937.1"/>
    </source>
</evidence>
<dbReference type="AlphaFoldDB" id="K0T3C5"/>
<feature type="region of interest" description="Disordered" evidence="1">
    <location>
        <begin position="186"/>
        <end position="341"/>
    </location>
</feature>
<feature type="region of interest" description="Disordered" evidence="1">
    <location>
        <begin position="468"/>
        <end position="492"/>
    </location>
</feature>
<comment type="caution">
    <text evidence="2">The sequence shown here is derived from an EMBL/GenBank/DDBJ whole genome shotgun (WGS) entry which is preliminary data.</text>
</comment>